<dbReference type="PANTHER" id="PTHR24198">
    <property type="entry name" value="ANKYRIN REPEAT AND PROTEIN KINASE DOMAIN-CONTAINING PROTEIN"/>
    <property type="match status" value="1"/>
</dbReference>
<keyword evidence="2 3" id="KW-0040">ANK repeat</keyword>
<feature type="signal peptide" evidence="4">
    <location>
        <begin position="1"/>
        <end position="16"/>
    </location>
</feature>
<evidence type="ECO:0000256" key="1">
    <source>
        <dbReference type="ARBA" id="ARBA00022737"/>
    </source>
</evidence>
<keyword evidence="4" id="KW-0732">Signal</keyword>
<dbReference type="AlphaFoldDB" id="A0A7S4MDC9"/>
<evidence type="ECO:0000256" key="4">
    <source>
        <dbReference type="SAM" id="SignalP"/>
    </source>
</evidence>
<accession>A0A7S4MDC9</accession>
<evidence type="ECO:0000313" key="5">
    <source>
        <dbReference type="EMBL" id="CAE2216492.1"/>
    </source>
</evidence>
<name>A0A7S4MDC9_9EUKA</name>
<feature type="repeat" description="ANK" evidence="3">
    <location>
        <begin position="81"/>
        <end position="113"/>
    </location>
</feature>
<reference evidence="5" key="1">
    <citation type="submission" date="2021-01" db="EMBL/GenBank/DDBJ databases">
        <authorList>
            <person name="Corre E."/>
            <person name="Pelletier E."/>
            <person name="Niang G."/>
            <person name="Scheremetjew M."/>
            <person name="Finn R."/>
            <person name="Kale V."/>
            <person name="Holt S."/>
            <person name="Cochrane G."/>
            <person name="Meng A."/>
            <person name="Brown T."/>
            <person name="Cohen L."/>
        </authorList>
    </citation>
    <scope>NUCLEOTIDE SEQUENCE</scope>
    <source>
        <strain evidence="5">UIO037</strain>
    </source>
</reference>
<dbReference type="PROSITE" id="PS50297">
    <property type="entry name" value="ANK_REP_REGION"/>
    <property type="match status" value="2"/>
</dbReference>
<evidence type="ECO:0008006" key="6">
    <source>
        <dbReference type="Google" id="ProtNLM"/>
    </source>
</evidence>
<sequence>MIVSLLRLLISFVVEAFDAVAVLGYGIWNFYYELNHKGRAVDNKSAFLWAASMGDIKMVRHLLRKGMDVNVFGSPPGYTHTPLTALHAAAMCAHLEIAVLLVTNGAHVNARTPVLGYTPLMQVGSILEPGTADEAVPDKRERRRLLARARENSGPLTTYLLDAGADPSIASDHKSDFFRRGHCDARFYFEQHQNDAAINALDKWEILPWAEREARREVATKKAAAMKKKASEKETAGKLAILLSTIFAASVRYYGVSSASLFVGLTCSGVFEMFKMYIRS</sequence>
<dbReference type="PROSITE" id="PS50088">
    <property type="entry name" value="ANK_REPEAT"/>
    <property type="match status" value="2"/>
</dbReference>
<dbReference type="SUPFAM" id="SSF48403">
    <property type="entry name" value="Ankyrin repeat"/>
    <property type="match status" value="1"/>
</dbReference>
<dbReference type="SMART" id="SM00248">
    <property type="entry name" value="ANK"/>
    <property type="match status" value="2"/>
</dbReference>
<feature type="repeat" description="ANK" evidence="3">
    <location>
        <begin position="42"/>
        <end position="74"/>
    </location>
</feature>
<evidence type="ECO:0000256" key="2">
    <source>
        <dbReference type="ARBA" id="ARBA00023043"/>
    </source>
</evidence>
<dbReference type="Pfam" id="PF12796">
    <property type="entry name" value="Ank_2"/>
    <property type="match status" value="1"/>
</dbReference>
<gene>
    <name evidence="5" type="ORF">CPOL0286_LOCUS7830</name>
</gene>
<keyword evidence="1" id="KW-0677">Repeat</keyword>
<dbReference type="InterPro" id="IPR036770">
    <property type="entry name" value="Ankyrin_rpt-contain_sf"/>
</dbReference>
<dbReference type="EMBL" id="HBKO01017188">
    <property type="protein sequence ID" value="CAE2216492.1"/>
    <property type="molecule type" value="Transcribed_RNA"/>
</dbReference>
<dbReference type="PANTHER" id="PTHR24198:SF194">
    <property type="entry name" value="INVERSIN-A"/>
    <property type="match status" value="1"/>
</dbReference>
<evidence type="ECO:0000256" key="3">
    <source>
        <dbReference type="PROSITE-ProRule" id="PRU00023"/>
    </source>
</evidence>
<dbReference type="InterPro" id="IPR002110">
    <property type="entry name" value="Ankyrin_rpt"/>
</dbReference>
<feature type="chain" id="PRO_5030539203" description="Palmitoyltransferase" evidence="4">
    <location>
        <begin position="17"/>
        <end position="280"/>
    </location>
</feature>
<dbReference type="Gene3D" id="1.25.40.20">
    <property type="entry name" value="Ankyrin repeat-containing domain"/>
    <property type="match status" value="1"/>
</dbReference>
<organism evidence="5">
    <name type="scientific">Prymnesium polylepis</name>
    <dbReference type="NCBI Taxonomy" id="72548"/>
    <lineage>
        <taxon>Eukaryota</taxon>
        <taxon>Haptista</taxon>
        <taxon>Haptophyta</taxon>
        <taxon>Prymnesiophyceae</taxon>
        <taxon>Prymnesiales</taxon>
        <taxon>Prymnesiaceae</taxon>
        <taxon>Prymnesium</taxon>
    </lineage>
</organism>
<proteinExistence type="predicted"/>
<protein>
    <recommendedName>
        <fullName evidence="6">Palmitoyltransferase</fullName>
    </recommendedName>
</protein>